<dbReference type="PANTHER" id="PTHR46931">
    <property type="entry name" value="CRIB DOMAIN-CONTAINING PROTEIN RIC2"/>
    <property type="match status" value="1"/>
</dbReference>
<dbReference type="PANTHER" id="PTHR46931:SF6">
    <property type="entry name" value="CRIB DOMAIN-CONTAINING PROTEIN RIC4"/>
    <property type="match status" value="1"/>
</dbReference>
<dbReference type="FunCoup" id="A0A7J7BWU5">
    <property type="interactions" value="162"/>
</dbReference>
<proteinExistence type="predicted"/>
<evidence type="ECO:0000259" key="2">
    <source>
        <dbReference type="PROSITE" id="PS50108"/>
    </source>
</evidence>
<keyword evidence="4" id="KW-1185">Reference proteome</keyword>
<dbReference type="EMBL" id="JAAARO010000022">
    <property type="protein sequence ID" value="KAF5726343.1"/>
    <property type="molecule type" value="Genomic_DNA"/>
</dbReference>
<feature type="compositionally biased region" description="Pro residues" evidence="1">
    <location>
        <begin position="134"/>
        <end position="147"/>
    </location>
</feature>
<comment type="caution">
    <text evidence="3">The sequence shown here is derived from an EMBL/GenBank/DDBJ whole genome shotgun (WGS) entry which is preliminary data.</text>
</comment>
<dbReference type="Proteomes" id="UP000593562">
    <property type="component" value="Unassembled WGS sequence"/>
</dbReference>
<organism evidence="3 4">
    <name type="scientific">Tripterygium wilfordii</name>
    <name type="common">Thunder God vine</name>
    <dbReference type="NCBI Taxonomy" id="458696"/>
    <lineage>
        <taxon>Eukaryota</taxon>
        <taxon>Viridiplantae</taxon>
        <taxon>Streptophyta</taxon>
        <taxon>Embryophyta</taxon>
        <taxon>Tracheophyta</taxon>
        <taxon>Spermatophyta</taxon>
        <taxon>Magnoliopsida</taxon>
        <taxon>eudicotyledons</taxon>
        <taxon>Gunneridae</taxon>
        <taxon>Pentapetalae</taxon>
        <taxon>rosids</taxon>
        <taxon>fabids</taxon>
        <taxon>Celastrales</taxon>
        <taxon>Celastraceae</taxon>
        <taxon>Tripterygium</taxon>
    </lineage>
</organism>
<dbReference type="InterPro" id="IPR044509">
    <property type="entry name" value="RIC2/4"/>
</dbReference>
<feature type="domain" description="CRIB" evidence="2">
    <location>
        <begin position="111"/>
        <end position="124"/>
    </location>
</feature>
<name>A0A7J7BWU5_TRIWF</name>
<protein>
    <submittedName>
        <fullName evidence="3">CRIB domain-containing protein RIC4</fullName>
    </submittedName>
</protein>
<gene>
    <name evidence="3" type="ORF">HS088_TW22G00020</name>
</gene>
<feature type="region of interest" description="Disordered" evidence="1">
    <location>
        <begin position="130"/>
        <end position="180"/>
    </location>
</feature>
<accession>A0A7J7BWU5</accession>
<dbReference type="InterPro" id="IPR036936">
    <property type="entry name" value="CRIB_dom_sf"/>
</dbReference>
<dbReference type="InParanoid" id="A0A7J7BWU5"/>
<dbReference type="PROSITE" id="PS50108">
    <property type="entry name" value="CRIB"/>
    <property type="match status" value="1"/>
</dbReference>
<dbReference type="OrthoDB" id="678664at2759"/>
<feature type="region of interest" description="Disordered" evidence="1">
    <location>
        <begin position="27"/>
        <end position="66"/>
    </location>
</feature>
<evidence type="ECO:0000313" key="4">
    <source>
        <dbReference type="Proteomes" id="UP000593562"/>
    </source>
</evidence>
<dbReference type="Pfam" id="PF00786">
    <property type="entry name" value="PBD"/>
    <property type="match status" value="1"/>
</dbReference>
<reference evidence="3 4" key="1">
    <citation type="journal article" date="2020" name="Nat. Commun.">
        <title>Genome of Tripterygium wilfordii and identification of cytochrome P450 involved in triptolide biosynthesis.</title>
        <authorList>
            <person name="Tu L."/>
            <person name="Su P."/>
            <person name="Zhang Z."/>
            <person name="Gao L."/>
            <person name="Wang J."/>
            <person name="Hu T."/>
            <person name="Zhou J."/>
            <person name="Zhang Y."/>
            <person name="Zhao Y."/>
            <person name="Liu Y."/>
            <person name="Song Y."/>
            <person name="Tong Y."/>
            <person name="Lu Y."/>
            <person name="Yang J."/>
            <person name="Xu C."/>
            <person name="Jia M."/>
            <person name="Peters R.J."/>
            <person name="Huang L."/>
            <person name="Gao W."/>
        </authorList>
    </citation>
    <scope>NUCLEOTIDE SEQUENCE [LARGE SCALE GENOMIC DNA]</scope>
    <source>
        <strain evidence="4">cv. XIE 37</strain>
        <tissue evidence="3">Leaf</tissue>
    </source>
</reference>
<dbReference type="CDD" id="cd00132">
    <property type="entry name" value="CRIB"/>
    <property type="match status" value="1"/>
</dbReference>
<sequence length="180" mass="20151">MIRDRMERLVLLPFSIGCVSESSVALGTTTDDQNNRPRTKTHTINSLSRTKEDEEERSSSDQSMKNSTRFLQSLPKPHISTGFHRLFKTFSHLFVYKEGMEDDDLEMAMEIGGPTDVKHVTHIGWDDLIGPELLSPPSPPPPPPPPLKQFELSMAAQAHHHASDLDKGLSKLSSRDESGY</sequence>
<feature type="compositionally biased region" description="Basic and acidic residues" evidence="1">
    <location>
        <begin position="161"/>
        <end position="180"/>
    </location>
</feature>
<dbReference type="InterPro" id="IPR000095">
    <property type="entry name" value="CRIB_dom"/>
</dbReference>
<dbReference type="Gene3D" id="3.90.810.10">
    <property type="entry name" value="CRIB domain"/>
    <property type="match status" value="1"/>
</dbReference>
<dbReference type="AlphaFoldDB" id="A0A7J7BWU5"/>
<evidence type="ECO:0000313" key="3">
    <source>
        <dbReference type="EMBL" id="KAF5726343.1"/>
    </source>
</evidence>
<evidence type="ECO:0000256" key="1">
    <source>
        <dbReference type="SAM" id="MobiDB-lite"/>
    </source>
</evidence>